<dbReference type="InterPro" id="IPR009078">
    <property type="entry name" value="Ferritin-like_SF"/>
</dbReference>
<proteinExistence type="predicted"/>
<gene>
    <name evidence="2" type="ORF">FIL70_03905</name>
</gene>
<dbReference type="KEGG" id="sufl:FIL70_03905"/>
<name>A0A5B8CCG9_SPHSA</name>
<organism evidence="2 3">
    <name type="scientific">Sphingobium fuliginis ATCC 27551</name>
    <dbReference type="NCBI Taxonomy" id="1208342"/>
    <lineage>
        <taxon>Bacteria</taxon>
        <taxon>Pseudomonadati</taxon>
        <taxon>Pseudomonadota</taxon>
        <taxon>Alphaproteobacteria</taxon>
        <taxon>Sphingomonadales</taxon>
        <taxon>Sphingomonadaceae</taxon>
        <taxon>Sphingobium</taxon>
    </lineage>
</organism>
<accession>A0A5B8CCG9</accession>
<dbReference type="InterPro" id="IPR011017">
    <property type="entry name" value="TRASH_dom"/>
</dbReference>
<dbReference type="InterPro" id="IPR007029">
    <property type="entry name" value="YHS_dom"/>
</dbReference>
<dbReference type="Gene3D" id="1.10.620.20">
    <property type="entry name" value="Ribonucleotide Reductase, subunit A"/>
    <property type="match status" value="1"/>
</dbReference>
<protein>
    <submittedName>
        <fullName evidence="2">YHS domain-containing protein</fullName>
    </submittedName>
</protein>
<dbReference type="Pfam" id="PF04945">
    <property type="entry name" value="YHS"/>
    <property type="match status" value="1"/>
</dbReference>
<dbReference type="Proteomes" id="UP000311469">
    <property type="component" value="Chromosome cSF1"/>
</dbReference>
<dbReference type="AlphaFoldDB" id="A0A5B8CCG9"/>
<sequence length="76" mass="8373">MSESNDGTHLQGASAHTALHAHLSHGESITIDPVCGMRVDPAATPHHTRYAGRYYHFCSEQCRSRFIAAPESYLGY</sequence>
<dbReference type="SUPFAM" id="SSF47240">
    <property type="entry name" value="Ferritin-like"/>
    <property type="match status" value="1"/>
</dbReference>
<dbReference type="RefSeq" id="WP_084515059.1">
    <property type="nucleotide sequence ID" value="NZ_CP041016.1"/>
</dbReference>
<reference evidence="2 3" key="1">
    <citation type="submission" date="2019-06" db="EMBL/GenBank/DDBJ databases">
        <title>Genome organization and adaptive potential of archetypical organophosphate degarding Sphingobium fuliginis ATCC 27551.</title>
        <authorList>
            <person name="Sarwar A."/>
            <person name="Parthasarathy S."/>
            <person name="Singh C."/>
            <person name="Siddavattam D."/>
        </authorList>
    </citation>
    <scope>NUCLEOTIDE SEQUENCE [LARGE SCALE GENOMIC DNA]</scope>
    <source>
        <strain evidence="2 3">ATCC 27551</strain>
    </source>
</reference>
<dbReference type="EMBL" id="CP041016">
    <property type="protein sequence ID" value="QDC36515.1"/>
    <property type="molecule type" value="Genomic_DNA"/>
</dbReference>
<feature type="domain" description="TRASH" evidence="1">
    <location>
        <begin position="32"/>
        <end position="70"/>
    </location>
</feature>
<evidence type="ECO:0000313" key="2">
    <source>
        <dbReference type="EMBL" id="QDC36515.1"/>
    </source>
</evidence>
<evidence type="ECO:0000259" key="1">
    <source>
        <dbReference type="SMART" id="SM00746"/>
    </source>
</evidence>
<dbReference type="GO" id="GO:0016491">
    <property type="term" value="F:oxidoreductase activity"/>
    <property type="evidence" value="ECO:0007669"/>
    <property type="project" value="InterPro"/>
</dbReference>
<dbReference type="SMART" id="SM00746">
    <property type="entry name" value="TRASH"/>
    <property type="match status" value="1"/>
</dbReference>
<dbReference type="InterPro" id="IPR012348">
    <property type="entry name" value="RNR-like"/>
</dbReference>
<evidence type="ECO:0000313" key="3">
    <source>
        <dbReference type="Proteomes" id="UP000311469"/>
    </source>
</evidence>